<proteinExistence type="predicted"/>
<comment type="caution">
    <text evidence="1">The sequence shown here is derived from an EMBL/GenBank/DDBJ whole genome shotgun (WGS) entry which is preliminary data.</text>
</comment>
<evidence type="ECO:0000313" key="2">
    <source>
        <dbReference type="Proteomes" id="UP000323583"/>
    </source>
</evidence>
<dbReference type="RefSeq" id="WP_001000114.1">
    <property type="nucleotide sequence ID" value="NZ_VHOE01000035.1"/>
</dbReference>
<sequence>MNDSVLVLYERSVAIKDKIKPILYLQESKFTGGDIRVSLIGKPLNSIVLQILFFKSNEATFYNHSWWDQISIPEIARKGFTERVDGFYKYYIFIQFVSIVESEFRLLVREVAPSACNNGKAPFVSIYQKVLSEFKLNKYMDLFDFIRLIRNAVHNNGVYLPEKNVSEKIINFKNKEYKFIYGEEIDFFYPELLADIQDEIFDCLCEIISHDKLIA</sequence>
<reference evidence="1 2" key="1">
    <citation type="submission" date="2019-06" db="EMBL/GenBank/DDBJ databases">
        <title>Vibrio cholerae phylogeny based on whole-genome sequencing reveals genetic diversity and population strucutre.</title>
        <authorList>
            <person name="Zhiqiu Y."/>
            <person name="Bin L."/>
            <person name="Lingyan J."/>
        </authorList>
    </citation>
    <scope>NUCLEOTIDE SEQUENCE [LARGE SCALE GENOMIC DNA]</scope>
    <source>
        <strain evidence="1 2">N2768</strain>
    </source>
</reference>
<evidence type="ECO:0000313" key="1">
    <source>
        <dbReference type="EMBL" id="TXY92552.1"/>
    </source>
</evidence>
<dbReference type="AlphaFoldDB" id="A0A5C9SZ16"/>
<gene>
    <name evidence="1" type="ORF">FXE67_06795</name>
</gene>
<dbReference type="EMBL" id="VSGZ01000032">
    <property type="protein sequence ID" value="TXY92552.1"/>
    <property type="molecule type" value="Genomic_DNA"/>
</dbReference>
<accession>A0A5C9SZ16</accession>
<protein>
    <submittedName>
        <fullName evidence="1">Uncharacterized protein</fullName>
    </submittedName>
</protein>
<dbReference type="Proteomes" id="UP000323583">
    <property type="component" value="Unassembled WGS sequence"/>
</dbReference>
<name>A0A5C9SZ16_VIBCL</name>
<organism evidence="1 2">
    <name type="scientific">Vibrio cholerae</name>
    <dbReference type="NCBI Taxonomy" id="666"/>
    <lineage>
        <taxon>Bacteria</taxon>
        <taxon>Pseudomonadati</taxon>
        <taxon>Pseudomonadota</taxon>
        <taxon>Gammaproteobacteria</taxon>
        <taxon>Vibrionales</taxon>
        <taxon>Vibrionaceae</taxon>
        <taxon>Vibrio</taxon>
    </lineage>
</organism>